<feature type="region of interest" description="Disordered" evidence="8">
    <location>
        <begin position="25"/>
        <end position="56"/>
    </location>
</feature>
<keyword evidence="6 9" id="KW-1133">Transmembrane helix</keyword>
<reference evidence="11" key="1">
    <citation type="journal article" date="2019" name="Int. J. Syst. Evol. Microbiol.">
        <title>The Global Catalogue of Microorganisms (GCM) 10K type strain sequencing project: providing services to taxonomists for standard genome sequencing and annotation.</title>
        <authorList>
            <consortium name="The Broad Institute Genomics Platform"/>
            <consortium name="The Broad Institute Genome Sequencing Center for Infectious Disease"/>
            <person name="Wu L."/>
            <person name="Ma J."/>
        </authorList>
    </citation>
    <scope>NUCLEOTIDE SEQUENCE [LARGE SCALE GENOMIC DNA]</scope>
    <source>
        <strain evidence="11">JCM 17687</strain>
    </source>
</reference>
<evidence type="ECO:0000256" key="2">
    <source>
        <dbReference type="ARBA" id="ARBA00009773"/>
    </source>
</evidence>
<keyword evidence="11" id="KW-1185">Reference proteome</keyword>
<feature type="region of interest" description="Disordered" evidence="8">
    <location>
        <begin position="96"/>
        <end position="143"/>
    </location>
</feature>
<protein>
    <recommendedName>
        <fullName evidence="12">AI-2E family transporter</fullName>
    </recommendedName>
</protein>
<organism evidence="10 11">
    <name type="scientific">Terrabacter aeriphilus</name>
    <dbReference type="NCBI Taxonomy" id="515662"/>
    <lineage>
        <taxon>Bacteria</taxon>
        <taxon>Bacillati</taxon>
        <taxon>Actinomycetota</taxon>
        <taxon>Actinomycetes</taxon>
        <taxon>Micrococcales</taxon>
        <taxon>Intrasporangiaceae</taxon>
        <taxon>Terrabacter</taxon>
    </lineage>
</organism>
<evidence type="ECO:0000256" key="3">
    <source>
        <dbReference type="ARBA" id="ARBA00022448"/>
    </source>
</evidence>
<evidence type="ECO:0008006" key="12">
    <source>
        <dbReference type="Google" id="ProtNLM"/>
    </source>
</evidence>
<dbReference type="PANTHER" id="PTHR21716:SF53">
    <property type="entry name" value="PERMEASE PERM-RELATED"/>
    <property type="match status" value="1"/>
</dbReference>
<dbReference type="PANTHER" id="PTHR21716">
    <property type="entry name" value="TRANSMEMBRANE PROTEIN"/>
    <property type="match status" value="1"/>
</dbReference>
<comment type="similarity">
    <text evidence="2">Belongs to the autoinducer-2 exporter (AI-2E) (TC 2.A.86) family.</text>
</comment>
<evidence type="ECO:0000313" key="11">
    <source>
        <dbReference type="Proteomes" id="UP001500427"/>
    </source>
</evidence>
<keyword evidence="3" id="KW-0813">Transport</keyword>
<evidence type="ECO:0000256" key="9">
    <source>
        <dbReference type="SAM" id="Phobius"/>
    </source>
</evidence>
<dbReference type="Pfam" id="PF01594">
    <property type="entry name" value="AI-2E_transport"/>
    <property type="match status" value="1"/>
</dbReference>
<comment type="caution">
    <text evidence="10">The sequence shown here is derived from an EMBL/GenBank/DDBJ whole genome shotgun (WGS) entry which is preliminary data.</text>
</comment>
<evidence type="ECO:0000256" key="4">
    <source>
        <dbReference type="ARBA" id="ARBA00022475"/>
    </source>
</evidence>
<evidence type="ECO:0000256" key="7">
    <source>
        <dbReference type="ARBA" id="ARBA00023136"/>
    </source>
</evidence>
<gene>
    <name evidence="10" type="ORF">GCM10023258_15820</name>
</gene>
<proteinExistence type="inferred from homology"/>
<feature type="transmembrane region" description="Helical" evidence="9">
    <location>
        <begin position="359"/>
        <end position="378"/>
    </location>
</feature>
<comment type="subcellular location">
    <subcellularLocation>
        <location evidence="1">Cell membrane</location>
        <topology evidence="1">Multi-pass membrane protein</topology>
    </subcellularLocation>
</comment>
<evidence type="ECO:0000256" key="1">
    <source>
        <dbReference type="ARBA" id="ARBA00004651"/>
    </source>
</evidence>
<dbReference type="Proteomes" id="UP001500427">
    <property type="component" value="Unassembled WGS sequence"/>
</dbReference>
<keyword evidence="7 9" id="KW-0472">Membrane</keyword>
<accession>A0ABP9JB35</accession>
<keyword evidence="5 9" id="KW-0812">Transmembrane</keyword>
<dbReference type="EMBL" id="BAABIW010000011">
    <property type="protein sequence ID" value="GAA5024074.1"/>
    <property type="molecule type" value="Genomic_DNA"/>
</dbReference>
<dbReference type="InterPro" id="IPR002549">
    <property type="entry name" value="AI-2E-like"/>
</dbReference>
<evidence type="ECO:0000313" key="10">
    <source>
        <dbReference type="EMBL" id="GAA5024074.1"/>
    </source>
</evidence>
<name>A0ABP9JB35_9MICO</name>
<evidence type="ECO:0000256" key="5">
    <source>
        <dbReference type="ARBA" id="ARBA00022692"/>
    </source>
</evidence>
<feature type="transmembrane region" description="Helical" evidence="9">
    <location>
        <begin position="411"/>
        <end position="436"/>
    </location>
</feature>
<feature type="compositionally biased region" description="Low complexity" evidence="8">
    <location>
        <begin position="124"/>
        <end position="143"/>
    </location>
</feature>
<feature type="region of interest" description="Disordered" evidence="8">
    <location>
        <begin position="158"/>
        <end position="207"/>
    </location>
</feature>
<feature type="transmembrane region" description="Helical" evidence="9">
    <location>
        <begin position="509"/>
        <end position="542"/>
    </location>
</feature>
<feature type="transmembrane region" description="Helical" evidence="9">
    <location>
        <begin position="478"/>
        <end position="497"/>
    </location>
</feature>
<evidence type="ECO:0000256" key="8">
    <source>
        <dbReference type="SAM" id="MobiDB-lite"/>
    </source>
</evidence>
<feature type="transmembrane region" description="Helical" evidence="9">
    <location>
        <begin position="241"/>
        <end position="259"/>
    </location>
</feature>
<evidence type="ECO:0000256" key="6">
    <source>
        <dbReference type="ARBA" id="ARBA00022989"/>
    </source>
</evidence>
<feature type="transmembrane region" description="Helical" evidence="9">
    <location>
        <begin position="442"/>
        <end position="471"/>
    </location>
</feature>
<feature type="compositionally biased region" description="Acidic residues" evidence="8">
    <location>
        <begin position="171"/>
        <end position="188"/>
    </location>
</feature>
<sequence length="553" mass="58793">MPEAPTGPNRDLLVPHRPPTRRATRCLSHAHPVPAHARPVADTRPPRPGPPGGCRRLPGVSIWGRWTRYRRTQRARIAALRARDLGFDEDALHAAYGRAPRGGEAPATETNRPTGATEPPAGDEPPTTSATPAPSGPPAEAAAPHPLVTALPLEPALTTGTDTRTAHDDEPGSDEPVPDDPVPDDPVPDPEPGGGKAGRRDFGPSGTPFNRQSPFYIGFVGAIGVLTAYAVVQAIGQLSTVITLLVISLFLTLALNPLVEALTRRNVRRGWAVTIVFIGLLGVFTLVGWVVIPPVAQQAGELTSNAPRMLDDLLRNQWVQDVDHRYQLVQRISEEVNKRVADGNLWAGVFGGVLDAGKLIASGVFSVLTVLVLTLYFVSSLPAVKQAAYALVPASRRPRTRSLAEEVMRRVGSYAIGQVAVAAINACFAWIMMSLIGLKFAAVLAVAVGFLGLVPMVGATLGATVVAVVAFFDEPKKALIVIIYFVVYQQLENYAVMPRVMQRTVAVPGAVTVVAALAGGTLLGMLGALLAIPFAAGALLLYEEVLVPRQRRH</sequence>
<feature type="compositionally biased region" description="Low complexity" evidence="8">
    <location>
        <begin position="29"/>
        <end position="38"/>
    </location>
</feature>
<feature type="transmembrane region" description="Helical" evidence="9">
    <location>
        <begin position="271"/>
        <end position="292"/>
    </location>
</feature>
<keyword evidence="4" id="KW-1003">Cell membrane</keyword>
<feature type="transmembrane region" description="Helical" evidence="9">
    <location>
        <begin position="215"/>
        <end position="235"/>
    </location>
</feature>